<dbReference type="InterPro" id="IPR027417">
    <property type="entry name" value="P-loop_NTPase"/>
</dbReference>
<keyword evidence="6" id="KW-0472">Membrane</keyword>
<dbReference type="GeneID" id="28993457"/>
<dbReference type="OrthoDB" id="422720at2759"/>
<feature type="transmembrane region" description="Helical" evidence="6">
    <location>
        <begin position="61"/>
        <end position="80"/>
    </location>
</feature>
<evidence type="ECO:0000313" key="8">
    <source>
        <dbReference type="EMBL" id="OAD68151.1"/>
    </source>
</evidence>
<keyword evidence="4" id="KW-0342">GTP-binding</keyword>
<evidence type="ECO:0000256" key="1">
    <source>
        <dbReference type="ARBA" id="ARBA00005429"/>
    </source>
</evidence>
<proteinExistence type="inferred from homology"/>
<dbReference type="InterPro" id="IPR030385">
    <property type="entry name" value="G_IRG_dom"/>
</dbReference>
<dbReference type="InParanoid" id="A0A162ZP27"/>
<keyword evidence="6" id="KW-0812">Transmembrane</keyword>
<dbReference type="PROSITE" id="PS51716">
    <property type="entry name" value="G_IRG"/>
    <property type="match status" value="1"/>
</dbReference>
<feature type="domain" description="IRG-type G" evidence="7">
    <location>
        <begin position="112"/>
        <end position="305"/>
    </location>
</feature>
<reference evidence="9" key="1">
    <citation type="submission" date="2015-06" db="EMBL/GenBank/DDBJ databases">
        <title>Expansion of signal transduction pathways in fungi by whole-genome duplication.</title>
        <authorList>
            <consortium name="DOE Joint Genome Institute"/>
            <person name="Corrochano L.M."/>
            <person name="Kuo A."/>
            <person name="Marcet-Houben M."/>
            <person name="Polaino S."/>
            <person name="Salamov A."/>
            <person name="Villalobos J.M."/>
            <person name="Alvarez M.I."/>
            <person name="Avalos J."/>
            <person name="Benito E.P."/>
            <person name="Benoit I."/>
            <person name="Burger G."/>
            <person name="Camino L.P."/>
            <person name="Canovas D."/>
            <person name="Cerda-Olmedo E."/>
            <person name="Cheng J.-F."/>
            <person name="Dominguez A."/>
            <person name="Elias M."/>
            <person name="Eslava A.P."/>
            <person name="Glaser F."/>
            <person name="Grimwood J."/>
            <person name="Gutierrez G."/>
            <person name="Heitman J."/>
            <person name="Henrissat B."/>
            <person name="Iturriaga E.A."/>
            <person name="Lang B.F."/>
            <person name="Lavin J.L."/>
            <person name="Lee S."/>
            <person name="Li W."/>
            <person name="Lindquist E."/>
            <person name="Lopez-Garcia S."/>
            <person name="Luque E.M."/>
            <person name="Marcos A.T."/>
            <person name="Martin J."/>
            <person name="McCluskey K."/>
            <person name="Medina H.R."/>
            <person name="Miralles-Duran A."/>
            <person name="Miyazaki A."/>
            <person name="Munoz-Torres E."/>
            <person name="Oguiza J.A."/>
            <person name="Ohm R."/>
            <person name="Olmedo M."/>
            <person name="Orejas M."/>
            <person name="Ortiz-Castellanos L."/>
            <person name="Pisabarro A.G."/>
            <person name="Rodriguez-Romero J."/>
            <person name="Ruiz-Herrera J."/>
            <person name="Ruiz-Vazquez R."/>
            <person name="Sanz C."/>
            <person name="Schackwitz W."/>
            <person name="Schmutz J."/>
            <person name="Shahriari M."/>
            <person name="Shelest E."/>
            <person name="Silva-Franco F."/>
            <person name="Soanes D."/>
            <person name="Syed K."/>
            <person name="Tagua V.G."/>
            <person name="Talbot N.J."/>
            <person name="Thon M."/>
            <person name="De vries R.P."/>
            <person name="Wiebenga A."/>
            <person name="Yadav J.S."/>
            <person name="Braun E.L."/>
            <person name="Baker S."/>
            <person name="Garre V."/>
            <person name="Horwitz B."/>
            <person name="Torres-Martinez S."/>
            <person name="Idnurm A."/>
            <person name="Herrera-Estrella A."/>
            <person name="Gabaldon T."/>
            <person name="Grigoriev I.V."/>
        </authorList>
    </citation>
    <scope>NUCLEOTIDE SEQUENCE [LARGE SCALE GENOMIC DNA]</scope>
    <source>
        <strain evidence="9">NRRL 1555(-)</strain>
    </source>
</reference>
<evidence type="ECO:0000256" key="2">
    <source>
        <dbReference type="ARBA" id="ARBA00022741"/>
    </source>
</evidence>
<dbReference type="AlphaFoldDB" id="A0A162ZP27"/>
<dbReference type="GO" id="GO:0005525">
    <property type="term" value="F:GTP binding"/>
    <property type="evidence" value="ECO:0007669"/>
    <property type="project" value="UniProtKB-KW"/>
</dbReference>
<accession>A0A162ZP27</accession>
<evidence type="ECO:0000256" key="4">
    <source>
        <dbReference type="ARBA" id="ARBA00023134"/>
    </source>
</evidence>
<evidence type="ECO:0000313" key="9">
    <source>
        <dbReference type="Proteomes" id="UP000077315"/>
    </source>
</evidence>
<evidence type="ECO:0000256" key="3">
    <source>
        <dbReference type="ARBA" id="ARBA00022801"/>
    </source>
</evidence>
<keyword evidence="2" id="KW-0547">Nucleotide-binding</keyword>
<sequence>MGQAASKTFSDKSNVLYEHTDLSSRFTKATISTLAVPMVIVAFPLLNAYTFTEEELTGVKVMDGAIGGILGVIGSCWGVFQSVFSQGPLEPLPIPPELKEQAKLRIGLNSDHFYNVAIVGVAGTGKSSLVNGILGYHDSHILAAHTGETESTMRPAGYRHPDLRTMVLWDMPGAGTMHHPAETYFEDNFLCAFDSLIIVTAERLQETDLIIAKKAREWRVPVLFVRNKADQAVDSKMRRDRKEGQEEGRAWAKAVGELTNEASVRQSISTQLKANHMSTRHLFILSAWNLQEFIYRLGQKQLDEHLKIIDEERFVRMLIQGVLTKRKREKKNRQNKDKRMSVPQQIIESP</sequence>
<dbReference type="PANTHER" id="PTHR32341:SF17">
    <property type="entry name" value="IRG-TYPE G DOMAIN-CONTAINING PROTEIN"/>
    <property type="match status" value="1"/>
</dbReference>
<dbReference type="InterPro" id="IPR051515">
    <property type="entry name" value="IRG"/>
</dbReference>
<dbReference type="EMBL" id="KV440996">
    <property type="protein sequence ID" value="OAD68151.1"/>
    <property type="molecule type" value="Genomic_DNA"/>
</dbReference>
<dbReference type="Gene3D" id="3.40.50.300">
    <property type="entry name" value="P-loop containing nucleotide triphosphate hydrolases"/>
    <property type="match status" value="1"/>
</dbReference>
<dbReference type="SUPFAM" id="SSF52540">
    <property type="entry name" value="P-loop containing nucleoside triphosphate hydrolases"/>
    <property type="match status" value="1"/>
</dbReference>
<name>A0A162ZP27_PHYB8</name>
<feature type="transmembrane region" description="Helical" evidence="6">
    <location>
        <begin position="29"/>
        <end position="49"/>
    </location>
</feature>
<organism evidence="8 9">
    <name type="scientific">Phycomyces blakesleeanus (strain ATCC 8743b / DSM 1359 / FGSC 10004 / NBRC 33097 / NRRL 1555)</name>
    <dbReference type="NCBI Taxonomy" id="763407"/>
    <lineage>
        <taxon>Eukaryota</taxon>
        <taxon>Fungi</taxon>
        <taxon>Fungi incertae sedis</taxon>
        <taxon>Mucoromycota</taxon>
        <taxon>Mucoromycotina</taxon>
        <taxon>Mucoromycetes</taxon>
        <taxon>Mucorales</taxon>
        <taxon>Phycomycetaceae</taxon>
        <taxon>Phycomyces</taxon>
    </lineage>
</organism>
<dbReference type="RefSeq" id="XP_018286191.1">
    <property type="nucleotide sequence ID" value="XM_018432551.1"/>
</dbReference>
<dbReference type="Pfam" id="PF05049">
    <property type="entry name" value="IIGP"/>
    <property type="match status" value="1"/>
</dbReference>
<gene>
    <name evidence="8" type="ORF">PHYBLDRAFT_150816</name>
</gene>
<comment type="similarity">
    <text evidence="1">Belongs to the TRAFAC class dynamin-like GTPase superfamily. IRG family.</text>
</comment>
<evidence type="ECO:0000256" key="5">
    <source>
        <dbReference type="SAM" id="MobiDB-lite"/>
    </source>
</evidence>
<keyword evidence="9" id="KW-1185">Reference proteome</keyword>
<feature type="region of interest" description="Disordered" evidence="5">
    <location>
        <begin position="326"/>
        <end position="350"/>
    </location>
</feature>
<keyword evidence="6" id="KW-1133">Transmembrane helix</keyword>
<dbReference type="STRING" id="763407.A0A162ZP27"/>
<keyword evidence="3" id="KW-0378">Hydrolase</keyword>
<dbReference type="VEuPathDB" id="FungiDB:PHYBLDRAFT_150816"/>
<evidence type="ECO:0000256" key="6">
    <source>
        <dbReference type="SAM" id="Phobius"/>
    </source>
</evidence>
<dbReference type="GO" id="GO:0003924">
    <property type="term" value="F:GTPase activity"/>
    <property type="evidence" value="ECO:0007669"/>
    <property type="project" value="TreeGrafter"/>
</dbReference>
<protein>
    <recommendedName>
        <fullName evidence="7">IRG-type G domain-containing protein</fullName>
    </recommendedName>
</protein>
<dbReference type="PANTHER" id="PTHR32341">
    <property type="entry name" value="INTERFERON-INDUCIBLE GTPASE"/>
    <property type="match status" value="1"/>
</dbReference>
<dbReference type="InterPro" id="IPR007743">
    <property type="entry name" value="Immunity-related_GTPase-like"/>
</dbReference>
<evidence type="ECO:0000259" key="7">
    <source>
        <dbReference type="PROSITE" id="PS51716"/>
    </source>
</evidence>
<dbReference type="GO" id="GO:0016020">
    <property type="term" value="C:membrane"/>
    <property type="evidence" value="ECO:0007669"/>
    <property type="project" value="InterPro"/>
</dbReference>
<dbReference type="Proteomes" id="UP000077315">
    <property type="component" value="Unassembled WGS sequence"/>
</dbReference>